<dbReference type="EMBL" id="CP002772">
    <property type="protein sequence ID" value="AEG19215.1"/>
    <property type="molecule type" value="Genomic_DNA"/>
</dbReference>
<reference evidence="2 3" key="1">
    <citation type="journal article" date="2014" name="Int. J. Syst. Evol. Microbiol.">
        <title>Methanobacterium paludis sp. nov. and a novel strain of Methanobacterium lacus isolated from northern peatlands.</title>
        <authorList>
            <person name="Cadillo-Quiroz H."/>
            <person name="Brauer S.L."/>
            <person name="Goodson N."/>
            <person name="Yavitt J.B."/>
            <person name="Zinder S.H."/>
        </authorList>
    </citation>
    <scope>NUCLEOTIDE SEQUENCE [LARGE SCALE GENOMIC DNA]</scope>
    <source>
        <strain evidence="3">DSM 25820 / JCM 18151 / SWAN1</strain>
    </source>
</reference>
<dbReference type="HOGENOM" id="CLU_193452_0_0_2"/>
<feature type="transmembrane region" description="Helical" evidence="1">
    <location>
        <begin position="32"/>
        <end position="52"/>
    </location>
</feature>
<gene>
    <name evidence="2" type="ordered locus">MSWAN_2207</name>
</gene>
<keyword evidence="3" id="KW-1185">Reference proteome</keyword>
<name>F6D4H5_METPW</name>
<protein>
    <submittedName>
        <fullName evidence="2">Uncharacterized protein</fullName>
    </submittedName>
</protein>
<dbReference type="GeneID" id="10669732"/>
<dbReference type="KEGG" id="mew:MSWAN_2207"/>
<keyword evidence="1" id="KW-1133">Transmembrane helix</keyword>
<evidence type="ECO:0000313" key="3">
    <source>
        <dbReference type="Proteomes" id="UP000009231"/>
    </source>
</evidence>
<feature type="transmembrane region" description="Helical" evidence="1">
    <location>
        <begin position="58"/>
        <end position="77"/>
    </location>
</feature>
<dbReference type="AlphaFoldDB" id="F6D4H5"/>
<dbReference type="OrthoDB" id="69326at2157"/>
<dbReference type="Proteomes" id="UP000009231">
    <property type="component" value="Chromosome"/>
</dbReference>
<keyword evidence="1" id="KW-0472">Membrane</keyword>
<accession>F6D4H5</accession>
<feature type="transmembrane region" description="Helical" evidence="1">
    <location>
        <begin position="6"/>
        <end position="25"/>
    </location>
</feature>
<proteinExistence type="predicted"/>
<evidence type="ECO:0000313" key="2">
    <source>
        <dbReference type="EMBL" id="AEG19215.1"/>
    </source>
</evidence>
<evidence type="ECO:0000256" key="1">
    <source>
        <dbReference type="SAM" id="Phobius"/>
    </source>
</evidence>
<dbReference type="RefSeq" id="WP_013826714.1">
    <property type="nucleotide sequence ID" value="NC_015574.1"/>
</dbReference>
<organism evidence="2 3">
    <name type="scientific">Methanobacterium paludis (strain DSM 25820 / JCM 18151 / SWAN1)</name>
    <dbReference type="NCBI Taxonomy" id="868131"/>
    <lineage>
        <taxon>Archaea</taxon>
        <taxon>Methanobacteriati</taxon>
        <taxon>Methanobacteriota</taxon>
        <taxon>Methanomada group</taxon>
        <taxon>Methanobacteria</taxon>
        <taxon>Methanobacteriales</taxon>
        <taxon>Methanobacteriaceae</taxon>
        <taxon>Methanobacterium</taxon>
    </lineage>
</organism>
<dbReference type="eggNOG" id="arCOG10450">
    <property type="taxonomic scope" value="Archaea"/>
</dbReference>
<sequence length="83" mass="9188">MVWDPVTLLNLIFCIIIVILGYWAYRKKENVIAIYIAIAFGLFGISHLAILLGSPSSAVSLLVIRTLGYLVVIFALYKAAFGR</sequence>
<keyword evidence="1" id="KW-0812">Transmembrane</keyword>